<proteinExistence type="predicted"/>
<gene>
    <name evidence="1" type="ORF">EJN90_08445</name>
</gene>
<sequence>MDVSKWISVLSEVDGIDGIVLGGSKSRGEADIHSDTDIGVYYHESINWDEFEEVLRTLSEQRREGEKVLFLPGEWGPWVNGGAWLTIAGDAYDVILRDTKRVKKEINECLNGTITIDYQVGHPFGYVNTIYAAEVHYAEILWEKESRPISQLKNQLHSQGPLPSKMKEASIDRFLFEAQFSMDTARKAVLKGDVHYVNGCFFRTVSCWNQVLYALNDRFMMNEKGSLKVANQLPISPEAYLVRVYQAYQYFSEHNPQLGFEEFELLQTEIVELINKNSRK</sequence>
<dbReference type="EMBL" id="CP034465">
    <property type="protein sequence ID" value="AZP04660.1"/>
    <property type="molecule type" value="Genomic_DNA"/>
</dbReference>
<dbReference type="GO" id="GO:0016740">
    <property type="term" value="F:transferase activity"/>
    <property type="evidence" value="ECO:0007669"/>
    <property type="project" value="UniProtKB-KW"/>
</dbReference>
<dbReference type="KEGG" id="jeh:EJN90_08445"/>
<organism evidence="1 2">
    <name type="scientific">Jeotgalibaca ciconiae</name>
    <dbReference type="NCBI Taxonomy" id="2496265"/>
    <lineage>
        <taxon>Bacteria</taxon>
        <taxon>Bacillati</taxon>
        <taxon>Bacillota</taxon>
        <taxon>Bacilli</taxon>
        <taxon>Lactobacillales</taxon>
        <taxon>Carnobacteriaceae</taxon>
        <taxon>Jeotgalibaca</taxon>
    </lineage>
</organism>
<accession>A0A3Q9BMS1</accession>
<name>A0A3Q9BMS1_9LACT</name>
<evidence type="ECO:0000313" key="2">
    <source>
        <dbReference type="Proteomes" id="UP000273326"/>
    </source>
</evidence>
<dbReference type="SUPFAM" id="SSF81301">
    <property type="entry name" value="Nucleotidyltransferase"/>
    <property type="match status" value="1"/>
</dbReference>
<dbReference type="AlphaFoldDB" id="A0A3Q9BMS1"/>
<dbReference type="Proteomes" id="UP000273326">
    <property type="component" value="Chromosome"/>
</dbReference>
<protein>
    <submittedName>
        <fullName evidence="1">Nucleotidyltransferase domain-containing protein</fullName>
    </submittedName>
</protein>
<reference evidence="2" key="1">
    <citation type="submission" date="2018-12" db="EMBL/GenBank/DDBJ databases">
        <title>Complete genome sequencing of Jeotgalibaca sp. H21T32.</title>
        <authorList>
            <person name="Bae J.-W."/>
            <person name="Lee S.-Y."/>
        </authorList>
    </citation>
    <scope>NUCLEOTIDE SEQUENCE [LARGE SCALE GENOMIC DNA]</scope>
    <source>
        <strain evidence="2">H21T32</strain>
    </source>
</reference>
<dbReference type="InterPro" id="IPR043519">
    <property type="entry name" value="NT_sf"/>
</dbReference>
<keyword evidence="1" id="KW-0808">Transferase</keyword>
<dbReference type="Gene3D" id="3.30.460.10">
    <property type="entry name" value="Beta Polymerase, domain 2"/>
    <property type="match status" value="1"/>
</dbReference>
<dbReference type="RefSeq" id="WP_126110287.1">
    <property type="nucleotide sequence ID" value="NZ_CP034465.1"/>
</dbReference>
<keyword evidence="2" id="KW-1185">Reference proteome</keyword>
<dbReference type="OrthoDB" id="5176171at2"/>
<dbReference type="CDD" id="cd05403">
    <property type="entry name" value="NT_KNTase_like"/>
    <property type="match status" value="1"/>
</dbReference>
<evidence type="ECO:0000313" key="1">
    <source>
        <dbReference type="EMBL" id="AZP04660.1"/>
    </source>
</evidence>